<dbReference type="EMBL" id="LKAM01000003">
    <property type="protein sequence ID" value="KUM49291.1"/>
    <property type="molecule type" value="Genomic_DNA"/>
</dbReference>
<accession>A0A101M1G4</accession>
<reference evidence="1" key="1">
    <citation type="journal article" date="2015" name="Genome Biol. Evol.">
        <title>Organellar Genomes of White Spruce (Picea glauca): Assembly and Annotation.</title>
        <authorList>
            <person name="Jackman S.D."/>
            <person name="Warren R.L."/>
            <person name="Gibb E.A."/>
            <person name="Vandervalk B.P."/>
            <person name="Mohamadi H."/>
            <person name="Chu J."/>
            <person name="Raymond A."/>
            <person name="Pleasance S."/>
            <person name="Coope R."/>
            <person name="Wildung M.R."/>
            <person name="Ritland C.E."/>
            <person name="Bousquet J."/>
            <person name="Jones S.J."/>
            <person name="Bohlmann J."/>
            <person name="Birol I."/>
        </authorList>
    </citation>
    <scope>NUCLEOTIDE SEQUENCE [LARGE SCALE GENOMIC DNA]</scope>
    <source>
        <tissue evidence="1">Flushing bud</tissue>
    </source>
</reference>
<evidence type="ECO:0000313" key="1">
    <source>
        <dbReference type="EMBL" id="KUM49291.1"/>
    </source>
</evidence>
<organism evidence="1">
    <name type="scientific">Picea glauca</name>
    <name type="common">White spruce</name>
    <name type="synonym">Pinus glauca</name>
    <dbReference type="NCBI Taxonomy" id="3330"/>
    <lineage>
        <taxon>Eukaryota</taxon>
        <taxon>Viridiplantae</taxon>
        <taxon>Streptophyta</taxon>
        <taxon>Embryophyta</taxon>
        <taxon>Tracheophyta</taxon>
        <taxon>Spermatophyta</taxon>
        <taxon>Pinopsida</taxon>
        <taxon>Pinidae</taxon>
        <taxon>Conifers I</taxon>
        <taxon>Pinales</taxon>
        <taxon>Pinaceae</taxon>
        <taxon>Picea</taxon>
    </lineage>
</organism>
<keyword evidence="1" id="KW-0496">Mitochondrion</keyword>
<protein>
    <submittedName>
        <fullName evidence="1">Uncharacterized protein</fullName>
    </submittedName>
</protein>
<proteinExistence type="predicted"/>
<sequence>MQVHDFILDIRVLPNPFASGTVLSLHFGYGTQSRSLHANYSNDSSPCRKQWVFVHRSFQKGSKVGNQDLCIPIIAHYLDRKAFPTPPVGWIPLLSVQRLFI</sequence>
<comment type="caution">
    <text evidence="1">The sequence shown here is derived from an EMBL/GenBank/DDBJ whole genome shotgun (WGS) entry which is preliminary data.</text>
</comment>
<geneLocation type="mitochondrion" evidence="1"/>
<dbReference type="AlphaFoldDB" id="A0A101M1G4"/>
<name>A0A101M1G4_PICGL</name>
<gene>
    <name evidence="1" type="ORF">ABT39_MTgene3840</name>
</gene>